<dbReference type="AlphaFoldDB" id="A0A7R8UZF9"/>
<organism evidence="1 2">
    <name type="scientific">Hermetia illucens</name>
    <name type="common">Black soldier fly</name>
    <dbReference type="NCBI Taxonomy" id="343691"/>
    <lineage>
        <taxon>Eukaryota</taxon>
        <taxon>Metazoa</taxon>
        <taxon>Ecdysozoa</taxon>
        <taxon>Arthropoda</taxon>
        <taxon>Hexapoda</taxon>
        <taxon>Insecta</taxon>
        <taxon>Pterygota</taxon>
        <taxon>Neoptera</taxon>
        <taxon>Endopterygota</taxon>
        <taxon>Diptera</taxon>
        <taxon>Brachycera</taxon>
        <taxon>Stratiomyomorpha</taxon>
        <taxon>Stratiomyidae</taxon>
        <taxon>Hermetiinae</taxon>
        <taxon>Hermetia</taxon>
    </lineage>
</organism>
<sequence length="192" mass="21762">MLITHFRLHTTFKSAQLNNVRNLWTYVARAFNLVDSARLQQVGPDRLCAEWVLKNSGAVAFTIAPGQYLRDYNALPPENIRLQVKEIDATDATIMKVGFDHLKGCKKVDKIILHRCKHLEDSGLEGLAYATEPLRHLEVINCPNLTDNCLMALKCLKNLEYLKIANMQFVKNIQNVKSELSKALPNCKIDIS</sequence>
<dbReference type="InParanoid" id="A0A7R8UZF9"/>
<evidence type="ECO:0000313" key="2">
    <source>
        <dbReference type="Proteomes" id="UP000594454"/>
    </source>
</evidence>
<dbReference type="InterPro" id="IPR032675">
    <property type="entry name" value="LRR_dom_sf"/>
</dbReference>
<dbReference type="SUPFAM" id="SSF52047">
    <property type="entry name" value="RNI-like"/>
    <property type="match status" value="1"/>
</dbReference>
<evidence type="ECO:0000313" key="1">
    <source>
        <dbReference type="EMBL" id="CAD7088779.1"/>
    </source>
</evidence>
<gene>
    <name evidence="1" type="ORF">HERILL_LOCUS11374</name>
</gene>
<accession>A0A7R8UZF9</accession>
<dbReference type="OMA" id="IFDMLYV"/>
<reference evidence="1 2" key="1">
    <citation type="submission" date="2020-11" db="EMBL/GenBank/DDBJ databases">
        <authorList>
            <person name="Wallbank WR R."/>
            <person name="Pardo Diaz C."/>
            <person name="Kozak K."/>
            <person name="Martin S."/>
            <person name="Jiggins C."/>
            <person name="Moest M."/>
            <person name="Warren A I."/>
            <person name="Generalovic N T."/>
            <person name="Byers J.R.P. K."/>
            <person name="Montejo-Kovacevich G."/>
            <person name="Yen C E."/>
        </authorList>
    </citation>
    <scope>NUCLEOTIDE SEQUENCE [LARGE SCALE GENOMIC DNA]</scope>
</reference>
<keyword evidence="2" id="KW-1185">Reference proteome</keyword>
<name>A0A7R8UZF9_HERIL</name>
<dbReference type="FunCoup" id="A0A7R8UZF9">
    <property type="interactions" value="696"/>
</dbReference>
<protein>
    <recommendedName>
        <fullName evidence="3">ATP synthase subunit s, mitochondrial</fullName>
    </recommendedName>
</protein>
<proteinExistence type="predicted"/>
<dbReference type="Gene3D" id="3.80.10.10">
    <property type="entry name" value="Ribonuclease Inhibitor"/>
    <property type="match status" value="1"/>
</dbReference>
<evidence type="ECO:0008006" key="3">
    <source>
        <dbReference type="Google" id="ProtNLM"/>
    </source>
</evidence>
<dbReference type="Proteomes" id="UP000594454">
    <property type="component" value="Chromosome 4"/>
</dbReference>
<dbReference type="OrthoDB" id="5859291at2759"/>
<dbReference type="EMBL" id="LR899012">
    <property type="protein sequence ID" value="CAD7088779.1"/>
    <property type="molecule type" value="Genomic_DNA"/>
</dbReference>